<proteinExistence type="predicted"/>
<dbReference type="Gene3D" id="2.30.180.10">
    <property type="entry name" value="FAS1 domain"/>
    <property type="match status" value="1"/>
</dbReference>
<reference evidence="1 2" key="1">
    <citation type="submission" date="2020-09" db="EMBL/GenBank/DDBJ databases">
        <title>Genome sequences of type strains of Chitinophaga qingshengii and Chitinophaga varians.</title>
        <authorList>
            <person name="Kittiwongwattana C."/>
        </authorList>
    </citation>
    <scope>NUCLEOTIDE SEQUENCE [LARGE SCALE GENOMIC DNA]</scope>
    <source>
        <strain evidence="1 2">JCM 30026</strain>
    </source>
</reference>
<name>A0ABR7TP81_9BACT</name>
<dbReference type="EMBL" id="JACVFC010000002">
    <property type="protein sequence ID" value="MBC9932287.1"/>
    <property type="molecule type" value="Genomic_DNA"/>
</dbReference>
<dbReference type="Proteomes" id="UP000659124">
    <property type="component" value="Unassembled WGS sequence"/>
</dbReference>
<evidence type="ECO:0000313" key="1">
    <source>
        <dbReference type="EMBL" id="MBC9932287.1"/>
    </source>
</evidence>
<organism evidence="1 2">
    <name type="scientific">Chitinophaga qingshengii</name>
    <dbReference type="NCBI Taxonomy" id="1569794"/>
    <lineage>
        <taxon>Bacteria</taxon>
        <taxon>Pseudomonadati</taxon>
        <taxon>Bacteroidota</taxon>
        <taxon>Chitinophagia</taxon>
        <taxon>Chitinophagales</taxon>
        <taxon>Chitinophagaceae</taxon>
        <taxon>Chitinophaga</taxon>
    </lineage>
</organism>
<dbReference type="PROSITE" id="PS51257">
    <property type="entry name" value="PROKAR_LIPOPROTEIN"/>
    <property type="match status" value="1"/>
</dbReference>
<gene>
    <name evidence="1" type="ORF">ICL07_18015</name>
</gene>
<comment type="caution">
    <text evidence="1">The sequence shown here is derived from an EMBL/GenBank/DDBJ whole genome shotgun (WGS) entry which is preliminary data.</text>
</comment>
<keyword evidence="2" id="KW-1185">Reference proteome</keyword>
<dbReference type="SUPFAM" id="SSF82153">
    <property type="entry name" value="FAS1 domain"/>
    <property type="match status" value="1"/>
</dbReference>
<evidence type="ECO:0008006" key="3">
    <source>
        <dbReference type="Google" id="ProtNLM"/>
    </source>
</evidence>
<protein>
    <recommendedName>
        <fullName evidence="3">FAS1 domain-containing protein</fullName>
    </recommendedName>
</protein>
<dbReference type="InterPro" id="IPR036378">
    <property type="entry name" value="FAS1_dom_sf"/>
</dbReference>
<sequence>MHRFLATCAVLLALAACSKDTGDYHFENKLNVYAGTTYEYLQHNKGIYDSLLLVAERVPWLKDSLQKGKLTAFAPTNSSFDLVIRNMNALRKTAGKSPLYLATVDPLQLDTLSARYFASSLYMTDSLLFTDGVYFNSIRYNRALHAQIQDANASGYVAGGPKNIYFSDTRGSKFQRDWQRTTTQAVNIKTSNGIIHILVPTHEFGFGEFVLRMNK</sequence>
<evidence type="ECO:0000313" key="2">
    <source>
        <dbReference type="Proteomes" id="UP000659124"/>
    </source>
</evidence>
<accession>A0ABR7TP81</accession>